<feature type="transmembrane region" description="Helical" evidence="6">
    <location>
        <begin position="137"/>
        <end position="155"/>
    </location>
</feature>
<dbReference type="SUPFAM" id="SSF109755">
    <property type="entry name" value="PhoU-like"/>
    <property type="match status" value="1"/>
</dbReference>
<dbReference type="PANTHER" id="PTHR10010">
    <property type="entry name" value="SOLUTE CARRIER FAMILY 34 SODIUM PHOSPHATE , MEMBER 2-RELATED"/>
    <property type="match status" value="1"/>
</dbReference>
<evidence type="ECO:0000313" key="8">
    <source>
        <dbReference type="EMBL" id="RZT00707.1"/>
    </source>
</evidence>
<evidence type="ECO:0000256" key="6">
    <source>
        <dbReference type="SAM" id="Phobius"/>
    </source>
</evidence>
<dbReference type="InterPro" id="IPR038078">
    <property type="entry name" value="PhoU-like_sf"/>
</dbReference>
<dbReference type="InterPro" id="IPR026022">
    <property type="entry name" value="PhoU_dom"/>
</dbReference>
<evidence type="ECO:0000313" key="9">
    <source>
        <dbReference type="Proteomes" id="UP000292927"/>
    </source>
</evidence>
<dbReference type="NCBIfam" id="NF037997">
    <property type="entry name" value="Na_Pi_symport"/>
    <property type="match status" value="1"/>
</dbReference>
<keyword evidence="5 6" id="KW-0472">Membrane</keyword>
<protein>
    <submittedName>
        <fullName evidence="8">Phosphate:Na+ symporter</fullName>
    </submittedName>
</protein>
<dbReference type="OrthoDB" id="9763003at2"/>
<dbReference type="RefSeq" id="WP_130435302.1">
    <property type="nucleotide sequence ID" value="NZ_SGXF01000003.1"/>
</dbReference>
<reference evidence="8 9" key="1">
    <citation type="submission" date="2019-02" db="EMBL/GenBank/DDBJ databases">
        <title>Genomic Encyclopedia of Type Strains, Phase IV (KMG-IV): sequencing the most valuable type-strain genomes for metagenomic binning, comparative biology and taxonomic classification.</title>
        <authorList>
            <person name="Goeker M."/>
        </authorList>
    </citation>
    <scope>NUCLEOTIDE SEQUENCE [LARGE SCALE GENOMIC DNA]</scope>
    <source>
        <strain evidence="8 9">DSM 29486</strain>
    </source>
</reference>
<dbReference type="Pfam" id="PF01895">
    <property type="entry name" value="PhoU"/>
    <property type="match status" value="2"/>
</dbReference>
<evidence type="ECO:0000256" key="5">
    <source>
        <dbReference type="ARBA" id="ARBA00023136"/>
    </source>
</evidence>
<name>A0A4Q7PJB2_9FIRM</name>
<evidence type="ECO:0000256" key="1">
    <source>
        <dbReference type="ARBA" id="ARBA00004651"/>
    </source>
</evidence>
<organism evidence="8 9">
    <name type="scientific">Cuneatibacter caecimuris</name>
    <dbReference type="NCBI Taxonomy" id="1796618"/>
    <lineage>
        <taxon>Bacteria</taxon>
        <taxon>Bacillati</taxon>
        <taxon>Bacillota</taxon>
        <taxon>Clostridia</taxon>
        <taxon>Lachnospirales</taxon>
        <taxon>Lachnospiraceae</taxon>
        <taxon>Cuneatibacter</taxon>
    </lineage>
</organism>
<keyword evidence="2" id="KW-1003">Cell membrane</keyword>
<dbReference type="NCBIfam" id="TIGR00704">
    <property type="entry name" value="NaPi_cotrn_rel"/>
    <property type="match status" value="1"/>
</dbReference>
<feature type="domain" description="PhoU" evidence="7">
    <location>
        <begin position="360"/>
        <end position="443"/>
    </location>
</feature>
<feature type="transmembrane region" description="Helical" evidence="6">
    <location>
        <begin position="70"/>
        <end position="92"/>
    </location>
</feature>
<feature type="transmembrane region" description="Helical" evidence="6">
    <location>
        <begin position="298"/>
        <end position="319"/>
    </location>
</feature>
<evidence type="ECO:0000259" key="7">
    <source>
        <dbReference type="Pfam" id="PF01895"/>
    </source>
</evidence>
<feature type="domain" description="PhoU" evidence="7">
    <location>
        <begin position="467"/>
        <end position="547"/>
    </location>
</feature>
<dbReference type="EMBL" id="SGXF01000003">
    <property type="protein sequence ID" value="RZT00707.1"/>
    <property type="molecule type" value="Genomic_DNA"/>
</dbReference>
<dbReference type="AlphaFoldDB" id="A0A4Q7PJB2"/>
<evidence type="ECO:0000256" key="3">
    <source>
        <dbReference type="ARBA" id="ARBA00022692"/>
    </source>
</evidence>
<feature type="transmembrane region" description="Helical" evidence="6">
    <location>
        <begin position="47"/>
        <end position="64"/>
    </location>
</feature>
<proteinExistence type="predicted"/>
<keyword evidence="4 6" id="KW-1133">Transmembrane helix</keyword>
<dbReference type="Proteomes" id="UP000292927">
    <property type="component" value="Unassembled WGS sequence"/>
</dbReference>
<dbReference type="GO" id="GO:0005436">
    <property type="term" value="F:sodium:phosphate symporter activity"/>
    <property type="evidence" value="ECO:0007669"/>
    <property type="project" value="InterPro"/>
</dbReference>
<dbReference type="InterPro" id="IPR003841">
    <property type="entry name" value="Na/Pi_transpt"/>
</dbReference>
<keyword evidence="3 6" id="KW-0812">Transmembrane</keyword>
<dbReference type="InterPro" id="IPR004633">
    <property type="entry name" value="NaPi_cotrn-rel/YqeW-like"/>
</dbReference>
<feature type="transmembrane region" description="Helical" evidence="6">
    <location>
        <begin position="104"/>
        <end position="125"/>
    </location>
</feature>
<keyword evidence="9" id="KW-1185">Reference proteome</keyword>
<accession>A0A4Q7PJB2</accession>
<feature type="transmembrane region" description="Helical" evidence="6">
    <location>
        <begin position="176"/>
        <end position="199"/>
    </location>
</feature>
<feature type="transmembrane region" description="Helical" evidence="6">
    <location>
        <begin position="250"/>
        <end position="278"/>
    </location>
</feature>
<feature type="transmembrane region" description="Helical" evidence="6">
    <location>
        <begin position="6"/>
        <end position="26"/>
    </location>
</feature>
<dbReference type="Pfam" id="PF02690">
    <property type="entry name" value="Na_Pi_cotrans"/>
    <property type="match status" value="2"/>
</dbReference>
<comment type="caution">
    <text evidence="8">The sequence shown here is derived from an EMBL/GenBank/DDBJ whole genome shotgun (WGS) entry which is preliminary data.</text>
</comment>
<dbReference type="PANTHER" id="PTHR10010:SF46">
    <property type="entry name" value="SODIUM-DEPENDENT PHOSPHATE TRANSPORT PROTEIN 2B"/>
    <property type="match status" value="1"/>
</dbReference>
<evidence type="ECO:0000256" key="4">
    <source>
        <dbReference type="ARBA" id="ARBA00022989"/>
    </source>
</evidence>
<comment type="subcellular location">
    <subcellularLocation>
        <location evidence="1">Cell membrane</location>
        <topology evidence="1">Multi-pass membrane protein</topology>
    </subcellularLocation>
</comment>
<sequence>MNSTFQTIFGLLGGLAIFIFGMNMMSECLQKAAGEKMKSILSMLTRNPVLGVLAGALATAVLQSSSATTVMTIGFVSSGLMTLPQAISVILGANIGTTMTAQLIAFKISDYIYLIVFIGFLLSFVTKKEKLKNIGQTIFAFGLLFTGIEIMGSVMEPLASSPVFLKMIEQVSHIPVLGVLVGTLMTLVVQSSSATIAVLQNFASQPAADGITSIIGLTGAIPILLGDNIGTTITALLASVGQSKDARRTAAAHCIFNVSGALLFIWLIKPFAALIRWLSPGGAEVDAISRQIANAHTAFNVTMVLIWVPLIWLMVKLVMRIIPDAKGKEEPERQPGFLDRRIISQPAAALELVAREVVNAGKSVHEMLSLAGTAVKEGNARTVEMIREKGRSVQKTYDEIMEYLADLFAAGVLTEEQASQTAGLMYVLSDIERMGSLCCETADAFRKGADGKRAYSREASVDLAKSLEMIQEMYGQAVQALMYGDTVSAEKILEQRNQVMTLDIGMRRAHMERVNQGRCSPAMTAAFTGILHSIDRMGNSCVNMADAAMSGTRFTYFLGGLPG</sequence>
<dbReference type="Gene3D" id="1.20.58.220">
    <property type="entry name" value="Phosphate transport system protein phou homolog 2, domain 2"/>
    <property type="match status" value="1"/>
</dbReference>
<dbReference type="GO" id="GO:0044341">
    <property type="term" value="P:sodium-dependent phosphate transport"/>
    <property type="evidence" value="ECO:0007669"/>
    <property type="project" value="InterPro"/>
</dbReference>
<dbReference type="GO" id="GO:0005886">
    <property type="term" value="C:plasma membrane"/>
    <property type="evidence" value="ECO:0007669"/>
    <property type="project" value="UniProtKB-SubCell"/>
</dbReference>
<gene>
    <name evidence="8" type="ORF">EV209_2032</name>
</gene>
<evidence type="ECO:0000256" key="2">
    <source>
        <dbReference type="ARBA" id="ARBA00022475"/>
    </source>
</evidence>